<accession>A0A645C191</accession>
<sequence>MPGTAHRDSPAKARLTGVEHTVFFLSLLPEELFPSQQKAFPDSDLAQRQSGLPVHFTGQRHIPEPQFQRVHVQPTGRHVQVVLHHGVHLRGAPTPVSTGHRRIGAHRSSPVIRVRITVAPKKLAGQGLNIVAGVSHVSTRVQNDIRPHTPDFSLGRNFGDKLCVNRPAGDRGNHAFRPIIDQLYGPPCPQRGRHRDGLQNPLLLCAEAAAHGGLDYPYLFIGQVKQLRQNRANSIDRLIGTPDGQLLHRPIPRGDAAMGFHGHMGQAGQKGFRHSLHSVRLHFGLFAEGKVHLAKNGSSGMNAVDFSLQCLRNRGCKGQRVIRNLYQGCRFPCGLRRFGEHAAHAVPHIPDMPFKYSVLLQRLLPLHGPKPVIWPICGVKAVQHIHHSVNLHCPVNIYFRHISMGNLTEYNGRIERAREIKIPPISNRAGYFCLCIVNRPTAPNNFHSASPLSFI</sequence>
<reference evidence="1" key="1">
    <citation type="submission" date="2019-08" db="EMBL/GenBank/DDBJ databases">
        <authorList>
            <person name="Kucharzyk K."/>
            <person name="Murdoch R.W."/>
            <person name="Higgins S."/>
            <person name="Loffler F."/>
        </authorList>
    </citation>
    <scope>NUCLEOTIDE SEQUENCE</scope>
</reference>
<name>A0A645C191_9ZZZZ</name>
<proteinExistence type="predicted"/>
<dbReference type="AlphaFoldDB" id="A0A645C191"/>
<evidence type="ECO:0000313" key="1">
    <source>
        <dbReference type="EMBL" id="MPM71087.1"/>
    </source>
</evidence>
<comment type="caution">
    <text evidence="1">The sequence shown here is derived from an EMBL/GenBank/DDBJ whole genome shotgun (WGS) entry which is preliminary data.</text>
</comment>
<organism evidence="1">
    <name type="scientific">bioreactor metagenome</name>
    <dbReference type="NCBI Taxonomy" id="1076179"/>
    <lineage>
        <taxon>unclassified sequences</taxon>
        <taxon>metagenomes</taxon>
        <taxon>ecological metagenomes</taxon>
    </lineage>
</organism>
<dbReference type="EMBL" id="VSSQ01023891">
    <property type="protein sequence ID" value="MPM71087.1"/>
    <property type="molecule type" value="Genomic_DNA"/>
</dbReference>
<protein>
    <submittedName>
        <fullName evidence="1">Uncharacterized protein</fullName>
    </submittedName>
</protein>
<gene>
    <name evidence="1" type="ORF">SDC9_118050</name>
</gene>